<evidence type="ECO:0000313" key="4">
    <source>
        <dbReference type="Proteomes" id="UP000789405"/>
    </source>
</evidence>
<dbReference type="GO" id="GO:0043139">
    <property type="term" value="F:5'-3' DNA helicase activity"/>
    <property type="evidence" value="ECO:0007669"/>
    <property type="project" value="UniProtKB-EC"/>
</dbReference>
<dbReference type="PANTHER" id="PTHR10492">
    <property type="match status" value="1"/>
</dbReference>
<dbReference type="GO" id="GO:0006281">
    <property type="term" value="P:DNA repair"/>
    <property type="evidence" value="ECO:0007669"/>
    <property type="project" value="UniProtKB-KW"/>
</dbReference>
<comment type="cofactor">
    <cofactor evidence="1">
        <name>Mg(2+)</name>
        <dbReference type="ChEBI" id="CHEBI:18420"/>
    </cofactor>
</comment>
<accession>A0A9N9HDJ9</accession>
<dbReference type="GO" id="GO:0016787">
    <property type="term" value="F:hydrolase activity"/>
    <property type="evidence" value="ECO:0007669"/>
    <property type="project" value="UniProtKB-KW"/>
</dbReference>
<keyword evidence="1" id="KW-0234">DNA repair</keyword>
<dbReference type="EMBL" id="CAJVPY010006932">
    <property type="protein sequence ID" value="CAG8672061.1"/>
    <property type="molecule type" value="Genomic_DNA"/>
</dbReference>
<dbReference type="GO" id="GO:0006310">
    <property type="term" value="P:DNA recombination"/>
    <property type="evidence" value="ECO:0007669"/>
    <property type="project" value="UniProtKB-KW"/>
</dbReference>
<evidence type="ECO:0000259" key="2">
    <source>
        <dbReference type="Pfam" id="PF05970"/>
    </source>
</evidence>
<keyword evidence="1" id="KW-0233">DNA recombination</keyword>
<comment type="caution">
    <text evidence="3">The sequence shown here is derived from an EMBL/GenBank/DDBJ whole genome shotgun (WGS) entry which is preliminary data.</text>
</comment>
<keyword evidence="1" id="KW-0347">Helicase</keyword>
<gene>
    <name evidence="3" type="ORF">DERYTH_LOCUS11300</name>
</gene>
<evidence type="ECO:0000256" key="1">
    <source>
        <dbReference type="RuleBase" id="RU363044"/>
    </source>
</evidence>
<keyword evidence="1" id="KW-0378">Hydrolase</keyword>
<protein>
    <recommendedName>
        <fullName evidence="1">ATP-dependent DNA helicase</fullName>
        <ecNumber evidence="1">5.6.2.3</ecNumber>
    </recommendedName>
</protein>
<dbReference type="GO" id="GO:0005524">
    <property type="term" value="F:ATP binding"/>
    <property type="evidence" value="ECO:0007669"/>
    <property type="project" value="UniProtKB-KW"/>
</dbReference>
<keyword evidence="4" id="KW-1185">Reference proteome</keyword>
<organism evidence="3 4">
    <name type="scientific">Dentiscutata erythropus</name>
    <dbReference type="NCBI Taxonomy" id="1348616"/>
    <lineage>
        <taxon>Eukaryota</taxon>
        <taxon>Fungi</taxon>
        <taxon>Fungi incertae sedis</taxon>
        <taxon>Mucoromycota</taxon>
        <taxon>Glomeromycotina</taxon>
        <taxon>Glomeromycetes</taxon>
        <taxon>Diversisporales</taxon>
        <taxon>Gigasporaceae</taxon>
        <taxon>Dentiscutata</taxon>
    </lineage>
</organism>
<dbReference type="EC" id="5.6.2.3" evidence="1"/>
<comment type="catalytic activity">
    <reaction evidence="1">
        <text>ATP + H2O = ADP + phosphate + H(+)</text>
        <dbReference type="Rhea" id="RHEA:13065"/>
        <dbReference type="ChEBI" id="CHEBI:15377"/>
        <dbReference type="ChEBI" id="CHEBI:15378"/>
        <dbReference type="ChEBI" id="CHEBI:30616"/>
        <dbReference type="ChEBI" id="CHEBI:43474"/>
        <dbReference type="ChEBI" id="CHEBI:456216"/>
        <dbReference type="EC" id="5.6.2.3"/>
    </reaction>
</comment>
<dbReference type="Gene3D" id="3.40.50.300">
    <property type="entry name" value="P-loop containing nucleotide triphosphate hydrolases"/>
    <property type="match status" value="1"/>
</dbReference>
<keyword evidence="1" id="KW-0067">ATP-binding</keyword>
<dbReference type="InterPro" id="IPR027417">
    <property type="entry name" value="P-loop_NTPase"/>
</dbReference>
<feature type="domain" description="DNA helicase Pif1-like DEAD-box helicase" evidence="2">
    <location>
        <begin position="170"/>
        <end position="244"/>
    </location>
</feature>
<comment type="similarity">
    <text evidence="1">Belongs to the helicase family.</text>
</comment>
<proteinExistence type="inferred from homology"/>
<keyword evidence="1" id="KW-0547">Nucleotide-binding</keyword>
<dbReference type="Pfam" id="PF05970">
    <property type="entry name" value="PIF1"/>
    <property type="match status" value="1"/>
</dbReference>
<dbReference type="GO" id="GO:0000723">
    <property type="term" value="P:telomere maintenance"/>
    <property type="evidence" value="ECO:0007669"/>
    <property type="project" value="InterPro"/>
</dbReference>
<reference evidence="3" key="1">
    <citation type="submission" date="2021-06" db="EMBL/GenBank/DDBJ databases">
        <authorList>
            <person name="Kallberg Y."/>
            <person name="Tangrot J."/>
            <person name="Rosling A."/>
        </authorList>
    </citation>
    <scope>NUCLEOTIDE SEQUENCE</scope>
    <source>
        <strain evidence="3">MA453B</strain>
    </source>
</reference>
<dbReference type="AlphaFoldDB" id="A0A9N9HDJ9"/>
<evidence type="ECO:0000313" key="3">
    <source>
        <dbReference type="EMBL" id="CAG8672061.1"/>
    </source>
</evidence>
<dbReference type="PANTHER" id="PTHR10492:SF102">
    <property type="entry name" value="ATP-DEPENDENT DNA HELICASE"/>
    <property type="match status" value="1"/>
</dbReference>
<dbReference type="OrthoDB" id="2437098at2759"/>
<name>A0A9N9HDJ9_9GLOM</name>
<dbReference type="Proteomes" id="UP000789405">
    <property type="component" value="Unassembled WGS sequence"/>
</dbReference>
<dbReference type="InterPro" id="IPR010285">
    <property type="entry name" value="DNA_helicase_pif1-like_DEAD"/>
</dbReference>
<sequence>MYTVPPSDFERFCLRLLLLYTPGAKSFYDLRTVKGIVYNSFHKTALMRELLDDDNEWVKCMNEAIQWKMPRELRQLFAMILIWGNINNPLLLWDQYKIHLYEDLILNYSAEVTLLLTYQDIDKRLIPICKSLKKDFNISLLITTNIPSDEEHFDKSQEYRTGQKMYAQSNNAQQHIADKIMAVINGQSNDNKCFFIDGPGGTRKIFLYETLCYILSGLGIEVLTVAWTEIAANLLPGATTVHTNSKDAEIIKKAKVVIWDKAPMAFGQVLEVIEAGLRDLIQTKQLFGGKIMILGVISGKFCPQLEKHQKHKYLNKLEFAHWLLHLGNRTLPILNDEIEIPPQYITTNNLITNVFDNALKNRDENALLSTVILCLTNKISLEVCNEVIQKMHRQEKVFLSVDKMNLSLATDNCILPSQGQKVYHQYRSNFRPAALEPRISSIKKYSKR</sequence>
<keyword evidence="1" id="KW-0227">DNA damage</keyword>